<feature type="compositionally biased region" description="Polar residues" evidence="1">
    <location>
        <begin position="1"/>
        <end position="10"/>
    </location>
</feature>
<dbReference type="AlphaFoldDB" id="A0AAE1AGG4"/>
<feature type="compositionally biased region" description="Basic and acidic residues" evidence="1">
    <location>
        <begin position="15"/>
        <end position="75"/>
    </location>
</feature>
<evidence type="ECO:0000256" key="1">
    <source>
        <dbReference type="SAM" id="MobiDB-lite"/>
    </source>
</evidence>
<name>A0AAE1AGG4_9GAST</name>
<dbReference type="EMBL" id="JAWDGP010001866">
    <property type="protein sequence ID" value="KAK3787370.1"/>
    <property type="molecule type" value="Genomic_DNA"/>
</dbReference>
<feature type="region of interest" description="Disordered" evidence="1">
    <location>
        <begin position="1"/>
        <end position="78"/>
    </location>
</feature>
<keyword evidence="3" id="KW-1185">Reference proteome</keyword>
<organism evidence="2 3">
    <name type="scientific">Elysia crispata</name>
    <name type="common">lettuce slug</name>
    <dbReference type="NCBI Taxonomy" id="231223"/>
    <lineage>
        <taxon>Eukaryota</taxon>
        <taxon>Metazoa</taxon>
        <taxon>Spiralia</taxon>
        <taxon>Lophotrochozoa</taxon>
        <taxon>Mollusca</taxon>
        <taxon>Gastropoda</taxon>
        <taxon>Heterobranchia</taxon>
        <taxon>Euthyneura</taxon>
        <taxon>Panpulmonata</taxon>
        <taxon>Sacoglossa</taxon>
        <taxon>Placobranchoidea</taxon>
        <taxon>Plakobranchidae</taxon>
        <taxon>Elysia</taxon>
    </lineage>
</organism>
<reference evidence="2" key="1">
    <citation type="journal article" date="2023" name="G3 (Bethesda)">
        <title>A reference genome for the long-term kleptoplast-retaining sea slug Elysia crispata morphotype clarki.</title>
        <authorList>
            <person name="Eastman K.E."/>
            <person name="Pendleton A.L."/>
            <person name="Shaikh M.A."/>
            <person name="Suttiyut T."/>
            <person name="Ogas R."/>
            <person name="Tomko P."/>
            <person name="Gavelis G."/>
            <person name="Widhalm J.R."/>
            <person name="Wisecaver J.H."/>
        </authorList>
    </citation>
    <scope>NUCLEOTIDE SEQUENCE</scope>
    <source>
        <strain evidence="2">ECLA1</strain>
    </source>
</reference>
<gene>
    <name evidence="2" type="ORF">RRG08_065371</name>
</gene>
<proteinExistence type="predicted"/>
<comment type="caution">
    <text evidence="2">The sequence shown here is derived from an EMBL/GenBank/DDBJ whole genome shotgun (WGS) entry which is preliminary data.</text>
</comment>
<accession>A0AAE1AGG4</accession>
<evidence type="ECO:0000313" key="3">
    <source>
        <dbReference type="Proteomes" id="UP001283361"/>
    </source>
</evidence>
<dbReference type="Proteomes" id="UP001283361">
    <property type="component" value="Unassembled WGS sequence"/>
</dbReference>
<protein>
    <submittedName>
        <fullName evidence="2">Uncharacterized protein</fullName>
    </submittedName>
</protein>
<evidence type="ECO:0000313" key="2">
    <source>
        <dbReference type="EMBL" id="KAK3787370.1"/>
    </source>
</evidence>
<sequence>MTKNNYSVSCETDETERINAKMKRETGREKYRREATKKSNKRWESREEGPSKQRLGMRDGQVDRKRDKDPNKNSEKTGGCVFAYSRINTCVDRLKATQSIRASVKFVQSNIRFAWRFVYT</sequence>